<comment type="caution">
    <text evidence="3">The sequence shown here is derived from an EMBL/GenBank/DDBJ whole genome shotgun (WGS) entry which is preliminary data.</text>
</comment>
<dbReference type="Proteomes" id="UP000288429">
    <property type="component" value="Unassembled WGS sequence"/>
</dbReference>
<dbReference type="PANTHER" id="PTHR38788:SF3">
    <property type="entry name" value="CLR5 DOMAIN-CONTAINING PROTEIN"/>
    <property type="match status" value="1"/>
</dbReference>
<dbReference type="AlphaFoldDB" id="A0A428RQA1"/>
<feature type="domain" description="Clr5" evidence="2">
    <location>
        <begin position="3"/>
        <end position="55"/>
    </location>
</feature>
<feature type="region of interest" description="Disordered" evidence="1">
    <location>
        <begin position="226"/>
        <end position="247"/>
    </location>
</feature>
<name>A0A428RQA1_9HYPO</name>
<feature type="region of interest" description="Disordered" evidence="1">
    <location>
        <begin position="59"/>
        <end position="125"/>
    </location>
</feature>
<feature type="compositionally biased region" description="Basic residues" evidence="1">
    <location>
        <begin position="59"/>
        <end position="68"/>
    </location>
</feature>
<feature type="region of interest" description="Disordered" evidence="1">
    <location>
        <begin position="184"/>
        <end position="203"/>
    </location>
</feature>
<evidence type="ECO:0000259" key="2">
    <source>
        <dbReference type="Pfam" id="PF14420"/>
    </source>
</evidence>
<gene>
    <name evidence="3" type="ORF">CDV31_017187</name>
</gene>
<organism evidence="3 4">
    <name type="scientific">Fusarium ambrosium</name>
    <dbReference type="NCBI Taxonomy" id="131363"/>
    <lineage>
        <taxon>Eukaryota</taxon>
        <taxon>Fungi</taxon>
        <taxon>Dikarya</taxon>
        <taxon>Ascomycota</taxon>
        <taxon>Pezizomycotina</taxon>
        <taxon>Sordariomycetes</taxon>
        <taxon>Hypocreomycetidae</taxon>
        <taxon>Hypocreales</taxon>
        <taxon>Nectriaceae</taxon>
        <taxon>Fusarium</taxon>
        <taxon>Fusarium solani species complex</taxon>
    </lineage>
</organism>
<keyword evidence="4" id="KW-1185">Reference proteome</keyword>
<evidence type="ECO:0000256" key="1">
    <source>
        <dbReference type="SAM" id="MobiDB-lite"/>
    </source>
</evidence>
<proteinExistence type="predicted"/>
<sequence length="270" mass="29910">MTAKPWNEHRGTIAKLYIQEGRTLKDVRGIMKTEYNFEASIRSYLAYFDSWGIGKYNCKKRQQRRHRSSNATLLGPPRSPSAVTSSPETSGPGSLQFSSRASLCSSGQQPPLPAIQQSPQHTPSLRAPELYTKMEKRGKETGWGDAPIYSLHPRLSFVVGKGNPLTTPQGGTPAWPGCPPSMFPSHSSRDHQQPSTPWMPKFSHHSETASDLRAPIISVVRQNGGRGVLDAPSQSHRKPPSGSFHGMTAVRHAQPYVRDFRRAPCNYMAH</sequence>
<accession>A0A428RQA1</accession>
<dbReference type="InterPro" id="IPR025676">
    <property type="entry name" value="Clr5_dom"/>
</dbReference>
<dbReference type="PANTHER" id="PTHR38788">
    <property type="entry name" value="CLR5 DOMAIN-CONTAINING PROTEIN"/>
    <property type="match status" value="1"/>
</dbReference>
<dbReference type="EMBL" id="NIZV01000883">
    <property type="protein sequence ID" value="RSL79661.1"/>
    <property type="molecule type" value="Genomic_DNA"/>
</dbReference>
<reference evidence="3 4" key="1">
    <citation type="submission" date="2017-06" db="EMBL/GenBank/DDBJ databases">
        <title>Cmopartive genomic analysis of Ambrosia Fusariam Clade fungi.</title>
        <authorList>
            <person name="Stajich J.E."/>
            <person name="Carrillo J."/>
            <person name="Kijimoto T."/>
            <person name="Eskalen A."/>
            <person name="O'Donnell K."/>
            <person name="Kasson M."/>
        </authorList>
    </citation>
    <scope>NUCLEOTIDE SEQUENCE [LARGE SCALE GENOMIC DNA]</scope>
    <source>
        <strain evidence="3 4">NRRL 20438</strain>
    </source>
</reference>
<protein>
    <recommendedName>
        <fullName evidence="2">Clr5 domain-containing protein</fullName>
    </recommendedName>
</protein>
<feature type="compositionally biased region" description="Polar residues" evidence="1">
    <location>
        <begin position="81"/>
        <end position="123"/>
    </location>
</feature>
<dbReference type="Pfam" id="PF14420">
    <property type="entry name" value="Clr5"/>
    <property type="match status" value="1"/>
</dbReference>
<evidence type="ECO:0000313" key="3">
    <source>
        <dbReference type="EMBL" id="RSL79661.1"/>
    </source>
</evidence>
<evidence type="ECO:0000313" key="4">
    <source>
        <dbReference type="Proteomes" id="UP000288429"/>
    </source>
</evidence>